<dbReference type="GO" id="GO:0045444">
    <property type="term" value="P:fat cell differentiation"/>
    <property type="evidence" value="ECO:0007669"/>
    <property type="project" value="TreeGrafter"/>
</dbReference>
<feature type="transmembrane region" description="Helical" evidence="11">
    <location>
        <begin position="273"/>
        <end position="297"/>
    </location>
</feature>
<evidence type="ECO:0000256" key="11">
    <source>
        <dbReference type="SAM" id="Phobius"/>
    </source>
</evidence>
<dbReference type="GO" id="GO:0005783">
    <property type="term" value="C:endoplasmic reticulum"/>
    <property type="evidence" value="ECO:0007669"/>
    <property type="project" value="UniProtKB-SubCell"/>
</dbReference>
<evidence type="ECO:0000256" key="8">
    <source>
        <dbReference type="ARBA" id="ARBA00022989"/>
    </source>
</evidence>
<protein>
    <submittedName>
        <fullName evidence="12">Transmembrane protein 120A</fullName>
    </submittedName>
</protein>
<keyword evidence="10" id="KW-0539">Nucleus</keyword>
<evidence type="ECO:0000256" key="10">
    <source>
        <dbReference type="ARBA" id="ARBA00023242"/>
    </source>
</evidence>
<reference evidence="12" key="3">
    <citation type="submission" date="2025-09" db="UniProtKB">
        <authorList>
            <consortium name="Ensembl"/>
        </authorList>
    </citation>
    <scope>IDENTIFICATION</scope>
</reference>
<evidence type="ECO:0000256" key="9">
    <source>
        <dbReference type="ARBA" id="ARBA00023136"/>
    </source>
</evidence>
<dbReference type="Pfam" id="PF07851">
    <property type="entry name" value="TMEM120A-B"/>
    <property type="match status" value="1"/>
</dbReference>
<keyword evidence="7" id="KW-0256">Endoplasmic reticulum</keyword>
<gene>
    <name evidence="12" type="primary">TMEM120A</name>
</gene>
<evidence type="ECO:0000313" key="12">
    <source>
        <dbReference type="Ensembl" id="ENSSSUP00005026645.1"/>
    </source>
</evidence>
<organism evidence="12 13">
    <name type="scientific">Suricata suricatta</name>
    <name type="common">Meerkat</name>
    <dbReference type="NCBI Taxonomy" id="37032"/>
    <lineage>
        <taxon>Eukaryota</taxon>
        <taxon>Metazoa</taxon>
        <taxon>Chordata</taxon>
        <taxon>Craniata</taxon>
        <taxon>Vertebrata</taxon>
        <taxon>Euteleostomi</taxon>
        <taxon>Mammalia</taxon>
        <taxon>Eutheria</taxon>
        <taxon>Laurasiatheria</taxon>
        <taxon>Carnivora</taxon>
        <taxon>Feliformia</taxon>
        <taxon>Herpestidae</taxon>
        <taxon>Suricata</taxon>
    </lineage>
</organism>
<dbReference type="GO" id="GO:0005886">
    <property type="term" value="C:plasma membrane"/>
    <property type="evidence" value="ECO:0007669"/>
    <property type="project" value="UniProtKB-SubCell"/>
</dbReference>
<feature type="transmembrane region" description="Helical" evidence="11">
    <location>
        <begin position="160"/>
        <end position="178"/>
    </location>
</feature>
<keyword evidence="6 11" id="KW-0812">Transmembrane</keyword>
<sequence>MHPPAPGPLGDCLRDWEELQQDFQSIQETHRLYRLKLEELIKLQNSCTSSITRQKKQLQELALVLKKCKPSLQSGAEEAAWELENQIKERQGLFFDMEAYLPKKNGLYLSLVLGNVNVTLLSKQAKVTDAAFNFLLVWYYCTLTIRESILINNGSRIKGWWVFHHYVSTFLSGVMLTWPDGLMYQKFRNQFLSFSMYQSFVQFLQYYYQSGCLYRLRALGERHTMDLTVEGFQSWMWRGLTFLLPFLFFGHFWQLFNALTLFNLARDPECKEWQVLMCGFPFLLLFLGNFFTTLRVVHQKFHSQRRGSKKE</sequence>
<evidence type="ECO:0000256" key="5">
    <source>
        <dbReference type="ARBA" id="ARBA00022475"/>
    </source>
</evidence>
<name>A0A673UZH9_SURSU</name>
<keyword evidence="8 11" id="KW-1133">Transmembrane helix</keyword>
<dbReference type="Ensembl" id="ENSSSUT00005030465.1">
    <property type="protein sequence ID" value="ENSSSUP00005026645.1"/>
    <property type="gene ID" value="ENSSSUG00005017220.1"/>
</dbReference>
<dbReference type="Proteomes" id="UP000472268">
    <property type="component" value="Chromosome 8"/>
</dbReference>
<dbReference type="AlphaFoldDB" id="A0A673UZH9"/>
<evidence type="ECO:0000256" key="1">
    <source>
        <dbReference type="ARBA" id="ARBA00004240"/>
    </source>
</evidence>
<comment type="similarity">
    <text evidence="4">Belongs to the TMEM120 family.</text>
</comment>
<reference evidence="12" key="2">
    <citation type="submission" date="2025-08" db="UniProtKB">
        <authorList>
            <consortium name="Ensembl"/>
        </authorList>
    </citation>
    <scope>IDENTIFICATION</scope>
</reference>
<keyword evidence="5" id="KW-1003">Cell membrane</keyword>
<reference evidence="12 13" key="1">
    <citation type="submission" date="2019-05" db="EMBL/GenBank/DDBJ databases">
        <title>A Chromosome-scale Meerkat (S. suricatta) Genome Assembly.</title>
        <authorList>
            <person name="Dudchenko O."/>
            <person name="Lieberman Aiden E."/>
            <person name="Tung J."/>
            <person name="Barreiro L.B."/>
            <person name="Clutton-Brock T.H."/>
        </authorList>
    </citation>
    <scope>NUCLEOTIDE SEQUENCE [LARGE SCALE GENOMIC DNA]</scope>
</reference>
<evidence type="ECO:0000256" key="6">
    <source>
        <dbReference type="ARBA" id="ARBA00022692"/>
    </source>
</evidence>
<dbReference type="PANTHER" id="PTHR21433:SF1">
    <property type="entry name" value="ION CHANNEL TACAN"/>
    <property type="match status" value="1"/>
</dbReference>
<evidence type="ECO:0000256" key="2">
    <source>
        <dbReference type="ARBA" id="ARBA00004473"/>
    </source>
</evidence>
<evidence type="ECO:0000313" key="13">
    <source>
        <dbReference type="Proteomes" id="UP000472268"/>
    </source>
</evidence>
<dbReference type="InterPro" id="IPR012926">
    <property type="entry name" value="TMEM120A/B"/>
</dbReference>
<proteinExistence type="inferred from homology"/>
<evidence type="ECO:0000256" key="3">
    <source>
        <dbReference type="ARBA" id="ARBA00004651"/>
    </source>
</evidence>
<evidence type="ECO:0000256" key="4">
    <source>
        <dbReference type="ARBA" id="ARBA00009700"/>
    </source>
</evidence>
<feature type="transmembrane region" description="Helical" evidence="11">
    <location>
        <begin position="235"/>
        <end position="253"/>
    </location>
</feature>
<evidence type="ECO:0000256" key="7">
    <source>
        <dbReference type="ARBA" id="ARBA00022824"/>
    </source>
</evidence>
<dbReference type="GO" id="GO:0005637">
    <property type="term" value="C:nuclear inner membrane"/>
    <property type="evidence" value="ECO:0007669"/>
    <property type="project" value="UniProtKB-SubCell"/>
</dbReference>
<keyword evidence="9 11" id="KW-0472">Membrane</keyword>
<dbReference type="PANTHER" id="PTHR21433">
    <property type="entry name" value="TRANSMEMBRANE PROTEIN INDUCED BY TUMOR NECROSIS FACTOR ALPHA"/>
    <property type="match status" value="1"/>
</dbReference>
<keyword evidence="13" id="KW-1185">Reference proteome</keyword>
<comment type="subcellular location">
    <subcellularLocation>
        <location evidence="3">Cell membrane</location>
        <topology evidence="3">Multi-pass membrane protein</topology>
    </subcellularLocation>
    <subcellularLocation>
        <location evidence="1">Endoplasmic reticulum</location>
    </subcellularLocation>
    <subcellularLocation>
        <location evidence="2">Nucleus inner membrane</location>
        <topology evidence="2">Multi-pass membrane protein</topology>
    </subcellularLocation>
</comment>
<accession>A0A673UZH9</accession>